<accession>A0ABW1EC03</accession>
<proteinExistence type="predicted"/>
<dbReference type="Gene3D" id="2.140.10.30">
    <property type="entry name" value="Dipeptidylpeptidase IV, N-terminal domain"/>
    <property type="match status" value="1"/>
</dbReference>
<dbReference type="InterPro" id="IPR002469">
    <property type="entry name" value="Peptidase_S9B_N"/>
</dbReference>
<feature type="domain" description="Peptidase S9 prolyl oligopeptidase catalytic" evidence="1">
    <location>
        <begin position="468"/>
        <end position="661"/>
    </location>
</feature>
<dbReference type="InterPro" id="IPR050278">
    <property type="entry name" value="Serine_Prot_S9B/DPPIV"/>
</dbReference>
<dbReference type="Gene3D" id="3.40.50.1820">
    <property type="entry name" value="alpha/beta hydrolase"/>
    <property type="match status" value="1"/>
</dbReference>
<reference evidence="4" key="1">
    <citation type="journal article" date="2019" name="Int. J. Syst. Evol. Microbiol.">
        <title>The Global Catalogue of Microorganisms (GCM) 10K type strain sequencing project: providing services to taxonomists for standard genome sequencing and annotation.</title>
        <authorList>
            <consortium name="The Broad Institute Genomics Platform"/>
            <consortium name="The Broad Institute Genome Sequencing Center for Infectious Disease"/>
            <person name="Wu L."/>
            <person name="Ma J."/>
        </authorList>
    </citation>
    <scope>NUCLEOTIDE SEQUENCE [LARGE SCALE GENOMIC DNA]</scope>
    <source>
        <strain evidence="4">JCM 4087</strain>
    </source>
</reference>
<evidence type="ECO:0000313" key="3">
    <source>
        <dbReference type="EMBL" id="MFC5861889.1"/>
    </source>
</evidence>
<dbReference type="EMBL" id="JBHSPH010000002">
    <property type="protein sequence ID" value="MFC5861889.1"/>
    <property type="molecule type" value="Genomic_DNA"/>
</dbReference>
<protein>
    <submittedName>
        <fullName evidence="3">S9 family peptidase</fullName>
    </submittedName>
</protein>
<name>A0ABW1EC03_9BACT</name>
<gene>
    <name evidence="3" type="ORF">ACFPT7_06260</name>
</gene>
<organism evidence="3 4">
    <name type="scientific">Acidicapsa dinghuensis</name>
    <dbReference type="NCBI Taxonomy" id="2218256"/>
    <lineage>
        <taxon>Bacteria</taxon>
        <taxon>Pseudomonadati</taxon>
        <taxon>Acidobacteriota</taxon>
        <taxon>Terriglobia</taxon>
        <taxon>Terriglobales</taxon>
        <taxon>Acidobacteriaceae</taxon>
        <taxon>Acidicapsa</taxon>
    </lineage>
</organism>
<dbReference type="PANTHER" id="PTHR11731:SF193">
    <property type="entry name" value="DIPEPTIDYL PEPTIDASE 9"/>
    <property type="match status" value="1"/>
</dbReference>
<evidence type="ECO:0000259" key="1">
    <source>
        <dbReference type="Pfam" id="PF00326"/>
    </source>
</evidence>
<dbReference type="InterPro" id="IPR001375">
    <property type="entry name" value="Peptidase_S9_cat"/>
</dbReference>
<dbReference type="Pfam" id="PF00326">
    <property type="entry name" value="Peptidase_S9"/>
    <property type="match status" value="1"/>
</dbReference>
<sequence length="662" mass="74162">MDSYLAANGEKSVLVTDDEVRTGFRSEIKTGPFVEEEEIALRGQLQSLLWSKSGDALILTSHFSIVWFDLPTHKATVLVTGESFISDSQLSPDGHTVSFIRDHAIQFVDTTTRRESNPAGEGTEDHLKGEPDWSYRNELGLSSAYWWSPDSRSIAWLETDDSKVAKYVLRPSSGEEGSIPYPKPGGAIPSVRLIVQSIATGKRVPIELGTGDASYLARVQWLPDGKQLAIERLSRDQKKLELLLANPRTGQARTIVAETDAYWINLSNDLRFLSDSKRFLWLSERDNYRHLYLYDVSGHPIAQLTHGNWAVTSVAGIDETEGVVYFTSTESGSRERQLDRVKLDGTGFERITHDHGTHEPMLSPARDFFVDTWSSHLSAPRIQALGTDGSEKWQIAEVEPNSNIAAPLQNMEFITQKTHMGVELNAWMMKPANFDPSRKYPVIFYVAGGPGEQIAADAWGGDKVMWLALMAQKGYVIYALDNRGSGGRGHLFEEPIHLRFSSAEMADVRDGFLYLSAQPWVDKGRIGLCGWGYGGFLAIHGMLDRPLLFKAAFAGSAVTDWHLYDAIFTEKYIEDPTRNQDGWLASSPTENAKNISGKLLLAQATLDEKVHNENALQLEDEMLDQGKYVDILLFADRKSLFDDRQSRRVLFERLTDFFLSNL</sequence>
<evidence type="ECO:0000313" key="4">
    <source>
        <dbReference type="Proteomes" id="UP001596091"/>
    </source>
</evidence>
<dbReference type="Pfam" id="PF00930">
    <property type="entry name" value="DPPIV_N"/>
    <property type="match status" value="1"/>
</dbReference>
<evidence type="ECO:0000259" key="2">
    <source>
        <dbReference type="Pfam" id="PF00930"/>
    </source>
</evidence>
<dbReference type="RefSeq" id="WP_263337672.1">
    <property type="nucleotide sequence ID" value="NZ_JAGSYH010000004.1"/>
</dbReference>
<dbReference type="PANTHER" id="PTHR11731">
    <property type="entry name" value="PROTEASE FAMILY S9B,C DIPEPTIDYL-PEPTIDASE IV-RELATED"/>
    <property type="match status" value="1"/>
</dbReference>
<dbReference type="Proteomes" id="UP001596091">
    <property type="component" value="Unassembled WGS sequence"/>
</dbReference>
<feature type="domain" description="Dipeptidylpeptidase IV N-terminal" evidence="2">
    <location>
        <begin position="65"/>
        <end position="376"/>
    </location>
</feature>
<dbReference type="InterPro" id="IPR029058">
    <property type="entry name" value="AB_hydrolase_fold"/>
</dbReference>
<keyword evidence="4" id="KW-1185">Reference proteome</keyword>
<comment type="caution">
    <text evidence="3">The sequence shown here is derived from an EMBL/GenBank/DDBJ whole genome shotgun (WGS) entry which is preliminary data.</text>
</comment>
<dbReference type="SUPFAM" id="SSF82171">
    <property type="entry name" value="DPP6 N-terminal domain-like"/>
    <property type="match status" value="1"/>
</dbReference>
<dbReference type="SUPFAM" id="SSF53474">
    <property type="entry name" value="alpha/beta-Hydrolases"/>
    <property type="match status" value="1"/>
</dbReference>